<dbReference type="Proteomes" id="UP001501175">
    <property type="component" value="Unassembled WGS sequence"/>
</dbReference>
<dbReference type="Pfam" id="PF14229">
    <property type="entry name" value="DUF4332"/>
    <property type="match status" value="1"/>
</dbReference>
<reference evidence="3" key="1">
    <citation type="journal article" date="2019" name="Int. J. Syst. Evol. Microbiol.">
        <title>The Global Catalogue of Microorganisms (GCM) 10K type strain sequencing project: providing services to taxonomists for standard genome sequencing and annotation.</title>
        <authorList>
            <consortium name="The Broad Institute Genomics Platform"/>
            <consortium name="The Broad Institute Genome Sequencing Center for Infectious Disease"/>
            <person name="Wu L."/>
            <person name="Ma J."/>
        </authorList>
    </citation>
    <scope>NUCLEOTIDE SEQUENCE [LARGE SCALE GENOMIC DNA]</scope>
    <source>
        <strain evidence="3">JCM 17927</strain>
    </source>
</reference>
<comment type="caution">
    <text evidence="2">The sequence shown here is derived from an EMBL/GenBank/DDBJ whole genome shotgun (WGS) entry which is preliminary data.</text>
</comment>
<accession>A0ABP8MWC7</accession>
<evidence type="ECO:0000259" key="1">
    <source>
        <dbReference type="Pfam" id="PF14229"/>
    </source>
</evidence>
<evidence type="ECO:0000313" key="3">
    <source>
        <dbReference type="Proteomes" id="UP001501175"/>
    </source>
</evidence>
<dbReference type="EMBL" id="BAABHD010000029">
    <property type="protein sequence ID" value="GAA4457203.1"/>
    <property type="molecule type" value="Genomic_DNA"/>
</dbReference>
<keyword evidence="3" id="KW-1185">Reference proteome</keyword>
<gene>
    <name evidence="2" type="ORF">GCM10023189_27550</name>
</gene>
<feature type="domain" description="DUF4332" evidence="1">
    <location>
        <begin position="24"/>
        <end position="143"/>
    </location>
</feature>
<protein>
    <recommendedName>
        <fullName evidence="1">DUF4332 domain-containing protein</fullName>
    </recommendedName>
</protein>
<sequence length="149" mass="16363">MHFTHEVSNVNPNIMKVSISQMKGISESLVQALKTKGIDNSDELLEVAKTAKGRKTIADEAGVPTSDILELVNRADLSRIKGVGRVISDLLEEAGVDTVKELARRSPQNLHAKMLEINQSKQLTSRPPTLAQIEDFVSQAKELPPMVEH</sequence>
<organism evidence="2 3">
    <name type="scientific">Nibrella saemangeumensis</name>
    <dbReference type="NCBI Taxonomy" id="1084526"/>
    <lineage>
        <taxon>Bacteria</taxon>
        <taxon>Pseudomonadati</taxon>
        <taxon>Bacteroidota</taxon>
        <taxon>Cytophagia</taxon>
        <taxon>Cytophagales</taxon>
        <taxon>Spirosomataceae</taxon>
        <taxon>Nibrella</taxon>
    </lineage>
</organism>
<evidence type="ECO:0000313" key="2">
    <source>
        <dbReference type="EMBL" id="GAA4457203.1"/>
    </source>
</evidence>
<dbReference type="InterPro" id="IPR025567">
    <property type="entry name" value="DUF4332"/>
</dbReference>
<dbReference type="Gene3D" id="1.10.150.20">
    <property type="entry name" value="5' to 3' exonuclease, C-terminal subdomain"/>
    <property type="match status" value="1"/>
</dbReference>
<proteinExistence type="predicted"/>
<name>A0ABP8MWC7_9BACT</name>